<evidence type="ECO:0000256" key="9">
    <source>
        <dbReference type="ARBA" id="ARBA00023319"/>
    </source>
</evidence>
<evidence type="ECO:0000313" key="12">
    <source>
        <dbReference type="EMBL" id="KPP75344.1"/>
    </source>
</evidence>
<feature type="transmembrane region" description="Helical" evidence="10">
    <location>
        <begin position="188"/>
        <end position="212"/>
    </location>
</feature>
<evidence type="ECO:0000256" key="5">
    <source>
        <dbReference type="ARBA" id="ARBA00022989"/>
    </source>
</evidence>
<sequence>MEEEDASSRECSLQDTHGDAVGLPCACSPPYAPCCRVRHRVATTKIGRRIDEPYTEVLQVSGIKVLTAGEVEAVNGTDAWLKCTFETSEPVSELSVTVSWTFRPLGQGKEESVFYYHQKPYPISEGRFRKRVDWSGNIMAKDASITIRDVKFSYNGTFICQVKNLPDVHGLAGEVRLKVVASASYSEISILAAAIGGGILLMLIILLIVVVVKHRRKKREEVAELEFQQRARKDPTMW</sequence>
<evidence type="ECO:0000256" key="6">
    <source>
        <dbReference type="ARBA" id="ARBA00023136"/>
    </source>
</evidence>
<evidence type="ECO:0000256" key="2">
    <source>
        <dbReference type="ARBA" id="ARBA00007180"/>
    </source>
</evidence>
<keyword evidence="5 10" id="KW-1133">Transmembrane helix</keyword>
<evidence type="ECO:0000313" key="13">
    <source>
        <dbReference type="Proteomes" id="UP000034805"/>
    </source>
</evidence>
<dbReference type="SMART" id="SM00409">
    <property type="entry name" value="IG"/>
    <property type="match status" value="1"/>
</dbReference>
<comment type="subcellular location">
    <subcellularLocation>
        <location evidence="1">Membrane</location>
        <topology evidence="1">Single-pass type I membrane protein</topology>
    </subcellularLocation>
</comment>
<dbReference type="InterPro" id="IPR007110">
    <property type="entry name" value="Ig-like_dom"/>
</dbReference>
<reference evidence="12 13" key="1">
    <citation type="submission" date="2015-08" db="EMBL/GenBank/DDBJ databases">
        <title>The genome of the Asian arowana (Scleropages formosus).</title>
        <authorList>
            <person name="Tan M.H."/>
            <person name="Gan H.M."/>
            <person name="Croft L.J."/>
            <person name="Austin C.M."/>
        </authorList>
    </citation>
    <scope>NUCLEOTIDE SEQUENCE [LARGE SCALE GENOMIC DNA]</scope>
    <source>
        <strain evidence="12">Aro1</strain>
    </source>
</reference>
<evidence type="ECO:0000256" key="7">
    <source>
        <dbReference type="ARBA" id="ARBA00023157"/>
    </source>
</evidence>
<keyword evidence="4" id="KW-0732">Signal</keyword>
<keyword evidence="3 10" id="KW-0812">Transmembrane</keyword>
<dbReference type="SMART" id="SM00406">
    <property type="entry name" value="IGv"/>
    <property type="match status" value="1"/>
</dbReference>
<comment type="caution">
    <text evidence="12">The sequence shown here is derived from an EMBL/GenBank/DDBJ whole genome shotgun (WGS) entry which is preliminary data.</text>
</comment>
<dbReference type="PANTHER" id="PTHR13869">
    <property type="entry name" value="MYELIN P0 RELATED"/>
    <property type="match status" value="1"/>
</dbReference>
<gene>
    <name evidence="12" type="ORF">Z043_105416</name>
</gene>
<evidence type="ECO:0000256" key="8">
    <source>
        <dbReference type="ARBA" id="ARBA00023180"/>
    </source>
</evidence>
<dbReference type="InterPro" id="IPR013783">
    <property type="entry name" value="Ig-like_fold"/>
</dbReference>
<dbReference type="GO" id="GO:0005886">
    <property type="term" value="C:plasma membrane"/>
    <property type="evidence" value="ECO:0007669"/>
    <property type="project" value="TreeGrafter"/>
</dbReference>
<evidence type="ECO:0000256" key="10">
    <source>
        <dbReference type="SAM" id="Phobius"/>
    </source>
</evidence>
<accession>A0A0P7XGM1</accession>
<keyword evidence="9" id="KW-0393">Immunoglobulin domain</keyword>
<dbReference type="InterPro" id="IPR000920">
    <property type="entry name" value="Myelin_P0-rel"/>
</dbReference>
<dbReference type="Gene3D" id="2.60.40.10">
    <property type="entry name" value="Immunoglobulins"/>
    <property type="match status" value="1"/>
</dbReference>
<evidence type="ECO:0000259" key="11">
    <source>
        <dbReference type="PROSITE" id="PS50835"/>
    </source>
</evidence>
<dbReference type="EMBL" id="JARO02001489">
    <property type="protein sequence ID" value="KPP75344.1"/>
    <property type="molecule type" value="Genomic_DNA"/>
</dbReference>
<dbReference type="STRING" id="113540.ENSSFOP00015012464"/>
<dbReference type="PANTHER" id="PTHR13869:SF21">
    <property type="entry name" value="MYELIN PROTEIN ZERO-LIKE PROTEIN 2"/>
    <property type="match status" value="1"/>
</dbReference>
<keyword evidence="6 10" id="KW-0472">Membrane</keyword>
<proteinExistence type="inferred from homology"/>
<dbReference type="SUPFAM" id="SSF48726">
    <property type="entry name" value="Immunoglobulin"/>
    <property type="match status" value="1"/>
</dbReference>
<dbReference type="PRINTS" id="PR00213">
    <property type="entry name" value="MYELINP0"/>
</dbReference>
<dbReference type="InterPro" id="IPR013106">
    <property type="entry name" value="Ig_V-set"/>
</dbReference>
<comment type="similarity">
    <text evidence="2">Belongs to the myelin P0 protein family.</text>
</comment>
<organism evidence="12 13">
    <name type="scientific">Scleropages formosus</name>
    <name type="common">Asian bonytongue</name>
    <name type="synonym">Osteoglossum formosum</name>
    <dbReference type="NCBI Taxonomy" id="113540"/>
    <lineage>
        <taxon>Eukaryota</taxon>
        <taxon>Metazoa</taxon>
        <taxon>Chordata</taxon>
        <taxon>Craniata</taxon>
        <taxon>Vertebrata</taxon>
        <taxon>Euteleostomi</taxon>
        <taxon>Actinopterygii</taxon>
        <taxon>Neopterygii</taxon>
        <taxon>Teleostei</taxon>
        <taxon>Osteoglossocephala</taxon>
        <taxon>Osteoglossomorpha</taxon>
        <taxon>Osteoglossiformes</taxon>
        <taxon>Osteoglossidae</taxon>
        <taxon>Scleropages</taxon>
    </lineage>
</organism>
<dbReference type="InterPro" id="IPR003599">
    <property type="entry name" value="Ig_sub"/>
</dbReference>
<dbReference type="PROSITE" id="PS50835">
    <property type="entry name" value="IG_LIKE"/>
    <property type="match status" value="1"/>
</dbReference>
<dbReference type="InterPro" id="IPR036179">
    <property type="entry name" value="Ig-like_dom_sf"/>
</dbReference>
<dbReference type="Proteomes" id="UP000034805">
    <property type="component" value="Unassembled WGS sequence"/>
</dbReference>
<dbReference type="AlphaFoldDB" id="A0A0P7XGM1"/>
<protein>
    <recommendedName>
        <fullName evidence="11">Ig-like domain-containing protein</fullName>
    </recommendedName>
</protein>
<dbReference type="FunFam" id="2.60.40.10:FF:000193">
    <property type="entry name" value="Myelin protein zero-like 1 like"/>
    <property type="match status" value="1"/>
</dbReference>
<evidence type="ECO:0000256" key="1">
    <source>
        <dbReference type="ARBA" id="ARBA00004479"/>
    </source>
</evidence>
<name>A0A0P7XGM1_SCLFO</name>
<evidence type="ECO:0000256" key="4">
    <source>
        <dbReference type="ARBA" id="ARBA00022729"/>
    </source>
</evidence>
<keyword evidence="7" id="KW-1015">Disulfide bond</keyword>
<feature type="domain" description="Ig-like" evidence="11">
    <location>
        <begin position="53"/>
        <end position="178"/>
    </location>
</feature>
<dbReference type="GO" id="GO:0098609">
    <property type="term" value="P:cell-cell adhesion"/>
    <property type="evidence" value="ECO:0007669"/>
    <property type="project" value="TreeGrafter"/>
</dbReference>
<keyword evidence="8" id="KW-0325">Glycoprotein</keyword>
<dbReference type="Pfam" id="PF07686">
    <property type="entry name" value="V-set"/>
    <property type="match status" value="1"/>
</dbReference>
<evidence type="ECO:0000256" key="3">
    <source>
        <dbReference type="ARBA" id="ARBA00022692"/>
    </source>
</evidence>